<dbReference type="OrthoDB" id="2688706at2759"/>
<feature type="compositionally biased region" description="Polar residues" evidence="1">
    <location>
        <begin position="1"/>
        <end position="15"/>
    </location>
</feature>
<keyword evidence="3" id="KW-1185">Reference proteome</keyword>
<evidence type="ECO:0000256" key="1">
    <source>
        <dbReference type="SAM" id="MobiDB-lite"/>
    </source>
</evidence>
<dbReference type="Proteomes" id="UP000807025">
    <property type="component" value="Unassembled WGS sequence"/>
</dbReference>
<protein>
    <submittedName>
        <fullName evidence="2">Uncharacterized protein</fullName>
    </submittedName>
</protein>
<organism evidence="2 3">
    <name type="scientific">Pleurotus eryngii</name>
    <name type="common">Boletus of the steppes</name>
    <dbReference type="NCBI Taxonomy" id="5323"/>
    <lineage>
        <taxon>Eukaryota</taxon>
        <taxon>Fungi</taxon>
        <taxon>Dikarya</taxon>
        <taxon>Basidiomycota</taxon>
        <taxon>Agaricomycotina</taxon>
        <taxon>Agaricomycetes</taxon>
        <taxon>Agaricomycetidae</taxon>
        <taxon>Agaricales</taxon>
        <taxon>Pleurotineae</taxon>
        <taxon>Pleurotaceae</taxon>
        <taxon>Pleurotus</taxon>
    </lineage>
</organism>
<gene>
    <name evidence="2" type="ORF">BDN71DRAFT_1430823</name>
</gene>
<dbReference type="EMBL" id="MU154560">
    <property type="protein sequence ID" value="KAF9495597.1"/>
    <property type="molecule type" value="Genomic_DNA"/>
</dbReference>
<name>A0A9P5ZW65_PLEER</name>
<accession>A0A9P5ZW65</accession>
<comment type="caution">
    <text evidence="2">The sequence shown here is derived from an EMBL/GenBank/DDBJ whole genome shotgun (WGS) entry which is preliminary data.</text>
</comment>
<feature type="region of interest" description="Disordered" evidence="1">
    <location>
        <begin position="1"/>
        <end position="69"/>
    </location>
</feature>
<evidence type="ECO:0000313" key="2">
    <source>
        <dbReference type="EMBL" id="KAF9495597.1"/>
    </source>
</evidence>
<evidence type="ECO:0000313" key="3">
    <source>
        <dbReference type="Proteomes" id="UP000807025"/>
    </source>
</evidence>
<sequence>MVQQRRVTLDDTSSEVSEHKGSYNDEDTASDGEDEEEDEETVVGGSDLDDDFDDYEADDGPPLPRKNMSISEKLTPNILWRLVRITNYDPSPVNAWDVCRWLSERTTSHPEDLSYCLLGLLNIQIPIAYGEGEERTF</sequence>
<dbReference type="AlphaFoldDB" id="A0A9P5ZW65"/>
<proteinExistence type="predicted"/>
<reference evidence="2" key="1">
    <citation type="submission" date="2020-11" db="EMBL/GenBank/DDBJ databases">
        <authorList>
            <consortium name="DOE Joint Genome Institute"/>
            <person name="Ahrendt S."/>
            <person name="Riley R."/>
            <person name="Andreopoulos W."/>
            <person name="Labutti K."/>
            <person name="Pangilinan J."/>
            <person name="Ruiz-Duenas F.J."/>
            <person name="Barrasa J.M."/>
            <person name="Sanchez-Garcia M."/>
            <person name="Camarero S."/>
            <person name="Miyauchi S."/>
            <person name="Serrano A."/>
            <person name="Linde D."/>
            <person name="Babiker R."/>
            <person name="Drula E."/>
            <person name="Ayuso-Fernandez I."/>
            <person name="Pacheco R."/>
            <person name="Padilla G."/>
            <person name="Ferreira P."/>
            <person name="Barriuso J."/>
            <person name="Kellner H."/>
            <person name="Castanera R."/>
            <person name="Alfaro M."/>
            <person name="Ramirez L."/>
            <person name="Pisabarro A.G."/>
            <person name="Kuo A."/>
            <person name="Tritt A."/>
            <person name="Lipzen A."/>
            <person name="He G."/>
            <person name="Yan M."/>
            <person name="Ng V."/>
            <person name="Cullen D."/>
            <person name="Martin F."/>
            <person name="Rosso M.-N."/>
            <person name="Henrissat B."/>
            <person name="Hibbett D."/>
            <person name="Martinez A.T."/>
            <person name="Grigoriev I.V."/>
        </authorList>
    </citation>
    <scope>NUCLEOTIDE SEQUENCE</scope>
    <source>
        <strain evidence="2">ATCC 90797</strain>
    </source>
</reference>
<feature type="compositionally biased region" description="Acidic residues" evidence="1">
    <location>
        <begin position="24"/>
        <end position="59"/>
    </location>
</feature>